<dbReference type="InterPro" id="IPR050099">
    <property type="entry name" value="SIS_GmhA/DiaA_subfam"/>
</dbReference>
<name>A0A412PFB5_9FIRM</name>
<organism evidence="2 3">
    <name type="scientific">Solobacterium moorei</name>
    <dbReference type="NCBI Taxonomy" id="102148"/>
    <lineage>
        <taxon>Bacteria</taxon>
        <taxon>Bacillati</taxon>
        <taxon>Bacillota</taxon>
        <taxon>Erysipelotrichia</taxon>
        <taxon>Erysipelotrichales</taxon>
        <taxon>Erysipelotrichaceae</taxon>
        <taxon>Solobacterium</taxon>
    </lineage>
</organism>
<gene>
    <name evidence="2" type="ORF">DWX20_05840</name>
</gene>
<dbReference type="EMBL" id="QRWX01000002">
    <property type="protein sequence ID" value="RGT56325.1"/>
    <property type="molecule type" value="Genomic_DNA"/>
</dbReference>
<dbReference type="Proteomes" id="UP000284731">
    <property type="component" value="Unassembled WGS sequence"/>
</dbReference>
<feature type="domain" description="SIS" evidence="1">
    <location>
        <begin position="31"/>
        <end position="217"/>
    </location>
</feature>
<dbReference type="GO" id="GO:0016853">
    <property type="term" value="F:isomerase activity"/>
    <property type="evidence" value="ECO:0007669"/>
    <property type="project" value="UniProtKB-KW"/>
</dbReference>
<reference evidence="2 3" key="1">
    <citation type="submission" date="2018-08" db="EMBL/GenBank/DDBJ databases">
        <title>A genome reference for cultivated species of the human gut microbiota.</title>
        <authorList>
            <person name="Zou Y."/>
            <person name="Xue W."/>
            <person name="Luo G."/>
        </authorList>
    </citation>
    <scope>NUCLEOTIDE SEQUENCE [LARGE SCALE GENOMIC DNA]</scope>
    <source>
        <strain evidence="2 3">AF18-46</strain>
    </source>
</reference>
<comment type="caution">
    <text evidence="2">The sequence shown here is derived from an EMBL/GenBank/DDBJ whole genome shotgun (WGS) entry which is preliminary data.</text>
</comment>
<dbReference type="RefSeq" id="WP_118764826.1">
    <property type="nucleotide sequence ID" value="NZ_CABJCF010000002.1"/>
</dbReference>
<dbReference type="AlphaFoldDB" id="A0A412PFB5"/>
<keyword evidence="2" id="KW-0413">Isomerase</keyword>
<dbReference type="PROSITE" id="PS51464">
    <property type="entry name" value="SIS"/>
    <property type="match status" value="1"/>
</dbReference>
<dbReference type="PANTHER" id="PTHR30390:SF7">
    <property type="entry name" value="PHOSPHOHEPTOSE ISOMERASE"/>
    <property type="match status" value="1"/>
</dbReference>
<accession>A0A412PFB5</accession>
<proteinExistence type="predicted"/>
<dbReference type="GO" id="GO:0097367">
    <property type="term" value="F:carbohydrate derivative binding"/>
    <property type="evidence" value="ECO:0007669"/>
    <property type="project" value="InterPro"/>
</dbReference>
<dbReference type="NCBIfam" id="NF002805">
    <property type="entry name" value="PRK02947.1"/>
    <property type="match status" value="1"/>
</dbReference>
<evidence type="ECO:0000313" key="2">
    <source>
        <dbReference type="EMBL" id="RGT56325.1"/>
    </source>
</evidence>
<protein>
    <submittedName>
        <fullName evidence="2">Sugar isomerase domain-containing protein</fullName>
    </submittedName>
</protein>
<dbReference type="Pfam" id="PF13580">
    <property type="entry name" value="SIS_2"/>
    <property type="match status" value="1"/>
</dbReference>
<evidence type="ECO:0000259" key="1">
    <source>
        <dbReference type="PROSITE" id="PS51464"/>
    </source>
</evidence>
<sequence>MGIEYIDKIVKLIKEVETHEGKNILEAASKICKATLDNKSIYIFGASHAGILSQEAFYRAGGLININPIFAPEVSVDRSPITLTSRMERLVGYGETVAESVGFEEGDILIVHSVSGRNPVTIEMANTAKLKGVYVIGITNMSYSEKVTSRHPSGKKMYDLCDIVIDNHGEIGDACISLENAPQKVAPTSTVIGATILNSIFSEAAKLVSEETDEMIPVFASANMDHGDDFNKKLFDKYKKVIHYKY</sequence>
<dbReference type="PANTHER" id="PTHR30390">
    <property type="entry name" value="SEDOHEPTULOSE 7-PHOSPHATE ISOMERASE / DNAA INITIATOR-ASSOCIATING FACTOR FOR REPLICATION INITIATION"/>
    <property type="match status" value="1"/>
</dbReference>
<dbReference type="Gene3D" id="3.40.50.10490">
    <property type="entry name" value="Glucose-6-phosphate isomerase like protein, domain 1"/>
    <property type="match status" value="1"/>
</dbReference>
<dbReference type="InterPro" id="IPR046348">
    <property type="entry name" value="SIS_dom_sf"/>
</dbReference>
<dbReference type="InterPro" id="IPR001347">
    <property type="entry name" value="SIS_dom"/>
</dbReference>
<dbReference type="InterPro" id="IPR035472">
    <property type="entry name" value="RpiR-like_SIS"/>
</dbReference>
<dbReference type="GO" id="GO:1901135">
    <property type="term" value="P:carbohydrate derivative metabolic process"/>
    <property type="evidence" value="ECO:0007669"/>
    <property type="project" value="InterPro"/>
</dbReference>
<dbReference type="SUPFAM" id="SSF53697">
    <property type="entry name" value="SIS domain"/>
    <property type="match status" value="1"/>
</dbReference>
<evidence type="ECO:0000313" key="3">
    <source>
        <dbReference type="Proteomes" id="UP000284731"/>
    </source>
</evidence>
<dbReference type="CDD" id="cd05013">
    <property type="entry name" value="SIS_RpiR"/>
    <property type="match status" value="1"/>
</dbReference>